<dbReference type="SUPFAM" id="SSF50978">
    <property type="entry name" value="WD40 repeat-like"/>
    <property type="match status" value="1"/>
</dbReference>
<dbReference type="RefSeq" id="WP_130478168.1">
    <property type="nucleotide sequence ID" value="NZ_SFCC01000014.1"/>
</dbReference>
<evidence type="ECO:0000313" key="7">
    <source>
        <dbReference type="EMBL" id="RZQ60955.1"/>
    </source>
</evidence>
<feature type="transmembrane region" description="Helical" evidence="5">
    <location>
        <begin position="672"/>
        <end position="693"/>
    </location>
</feature>
<sequence length="1381" mass="145045">MPPASDGDPGTAARRGVREWVRAAGRGTGRGLRKATPYGMYAFLTASAVAPVAGAALGGADAFAAALDQLGGMGGNYLAGVLADTADRMRGKGIEPSAEQWRDAVAEELLARLESADEDSEQLRDEVGRLLRAVDGIGAALTESAAHAQELHQELVGAIAVLGSDFDEFRWMLTELRQALSDSATALAGVQRELLLARTEQREQSDVTHRFLVAVTRVRQWLRPGERRETEPPADGPCPYPGLASFQPGDAEWFHGRENAVAELLTRLAERPGGPLVLVGASGAGKSSLLRAGLLPALAAGDLPAADSAHWPRLVLTPGATPVTELAARVATLAGVPAVAAAGQLRESPAGFGALTRQAALARGGDRARLVIVVDQFEELFTQCADAGERLAFATALAHAGPAVVVLAVRADFYEQCTRLEPLVPALREQYVLGPMTPAELRRVVTEPATTAGLTVETGLADRLLADLGVRDGADYDPGALPLLAHALLATWRNRSGNTLTARGYAETGGIDNAVAATAERIFAALDDPGREALRRTLLRMVTVVDGGVVRRRAGRDEVDTAVLAPLVDARLVTAGQDGAQLSHEALLTAWPRLRGWVERDRQGLLVRQQLDEAARYWAGTNRDESALYRGVRLASAQDWAEGRTDLSSVERDFLRASERAQQRSTRRLRGLVAGLAVLLVAALTAGVVALVARDDAERDRRAALSRQLAAESLLNTDADPGESMRKALAAWQAAPTAEARGALLSAGTLAAPAAFDSGLKTAYSLDLSPDGRLAAVGGADGKVVVWDVRAGRPLPAGFAGHTEPVSDTEFSPDGTLLATASAEADGVRIWEIPSGRLVRTLPGVFQLAWRPDGREIAAIGLDRGYPVIGWDPRSGQETRRLPGDGAVVHDLGFSGDSARLAVARAGRTVELWRTADATLVTRLAEHPAEGGMRVAFGPGLLATSSQGDTLIRLWDSETGRREDPVRMGGGFGPVALAFSADGLRLFAGTGAEVQRWDMASRQRLGNYPWDSGPITDLAVSSDATTVAVATTTGTVTRWQRNTSWYSRPTGSVISIAFAPDGKTVTASDGDRAVHTWDPDTGRAAGPPSAGDSITTTVRYGPDGTRVTALQDGTVEVTAPDGGPPRRHPLPGRQLRTDMALSPDGRLIAVISGLPVTAGDETPDDYRIHILETATLTERTTIELGPESAHSVVFSPDGANLVATTASAADAAGGFATTGTLRNWRTADFTETWSVPTGPELMTGLAVSPDGTLLATAGGNRQIQLRDPADGRVLRDLGARHPSTIRDLAFSPDGSTLASGATDDATVRLWNVADGSLQANATGLLGAPNDVVFSPDGSLLAAGGQDTDVAVWRVRPDRAVEDICRSLADGGARDLSGLGCP</sequence>
<dbReference type="SMART" id="SM00320">
    <property type="entry name" value="WD40"/>
    <property type="match status" value="10"/>
</dbReference>
<dbReference type="InterPro" id="IPR001680">
    <property type="entry name" value="WD40_rpt"/>
</dbReference>
<dbReference type="InterPro" id="IPR015943">
    <property type="entry name" value="WD40/YVTN_repeat-like_dom_sf"/>
</dbReference>
<dbReference type="Proteomes" id="UP000292003">
    <property type="component" value="Unassembled WGS sequence"/>
</dbReference>
<keyword evidence="5" id="KW-1133">Transmembrane helix</keyword>
<dbReference type="PANTHER" id="PTHR19879">
    <property type="entry name" value="TRANSCRIPTION INITIATION FACTOR TFIID"/>
    <property type="match status" value="1"/>
</dbReference>
<dbReference type="PROSITE" id="PS50294">
    <property type="entry name" value="WD_REPEATS_REGION"/>
    <property type="match status" value="2"/>
</dbReference>
<accession>A0A4V2ELB2</accession>
<protein>
    <recommendedName>
        <fullName evidence="6">Novel STAND NTPase 1 domain-containing protein</fullName>
    </recommendedName>
</protein>
<dbReference type="PANTHER" id="PTHR19879:SF9">
    <property type="entry name" value="TRANSCRIPTION INITIATION FACTOR TFIID SUBUNIT 5"/>
    <property type="match status" value="1"/>
</dbReference>
<dbReference type="Gene3D" id="2.130.10.10">
    <property type="entry name" value="YVTN repeat-like/Quinoprotein amine dehydrogenase"/>
    <property type="match status" value="4"/>
</dbReference>
<gene>
    <name evidence="7" type="ORF">EWH70_26060</name>
</gene>
<dbReference type="InterPro" id="IPR036322">
    <property type="entry name" value="WD40_repeat_dom_sf"/>
</dbReference>
<organism evidence="7 8">
    <name type="scientific">Amycolatopsis suaedae</name>
    <dbReference type="NCBI Taxonomy" id="2510978"/>
    <lineage>
        <taxon>Bacteria</taxon>
        <taxon>Bacillati</taxon>
        <taxon>Actinomycetota</taxon>
        <taxon>Actinomycetes</taxon>
        <taxon>Pseudonocardiales</taxon>
        <taxon>Pseudonocardiaceae</taxon>
        <taxon>Amycolatopsis</taxon>
    </lineage>
</organism>
<dbReference type="PROSITE" id="PS00678">
    <property type="entry name" value="WD_REPEATS_1"/>
    <property type="match status" value="1"/>
</dbReference>
<dbReference type="PROSITE" id="PS50082">
    <property type="entry name" value="WD_REPEATS_2"/>
    <property type="match status" value="5"/>
</dbReference>
<dbReference type="EMBL" id="SFCC01000014">
    <property type="protein sequence ID" value="RZQ60955.1"/>
    <property type="molecule type" value="Genomic_DNA"/>
</dbReference>
<keyword evidence="5" id="KW-0472">Membrane</keyword>
<keyword evidence="4" id="KW-0175">Coiled coil</keyword>
<reference evidence="7 8" key="1">
    <citation type="submission" date="2019-02" db="EMBL/GenBank/DDBJ databases">
        <title>Draft genome sequence of Amycolatopsis sp. 8-3EHSu isolated from roots of Suaeda maritima.</title>
        <authorList>
            <person name="Duangmal K."/>
            <person name="Chantavorakit T."/>
        </authorList>
    </citation>
    <scope>NUCLEOTIDE SEQUENCE [LARGE SCALE GENOMIC DNA]</scope>
    <source>
        <strain evidence="7 8">8-3EHSu</strain>
    </source>
</reference>
<feature type="domain" description="Novel STAND NTPase 1" evidence="6">
    <location>
        <begin position="239"/>
        <end position="625"/>
    </location>
</feature>
<evidence type="ECO:0000256" key="3">
    <source>
        <dbReference type="PROSITE-ProRule" id="PRU00221"/>
    </source>
</evidence>
<keyword evidence="1 3" id="KW-0853">WD repeat</keyword>
<evidence type="ECO:0000259" key="6">
    <source>
        <dbReference type="Pfam" id="PF20703"/>
    </source>
</evidence>
<feature type="repeat" description="WD" evidence="3">
    <location>
        <begin position="799"/>
        <end position="841"/>
    </location>
</feature>
<evidence type="ECO:0000256" key="4">
    <source>
        <dbReference type="SAM" id="Coils"/>
    </source>
</evidence>
<feature type="repeat" description="WD" evidence="3">
    <location>
        <begin position="1046"/>
        <end position="1087"/>
    </location>
</feature>
<feature type="coiled-coil region" evidence="4">
    <location>
        <begin position="106"/>
        <end position="133"/>
    </location>
</feature>
<evidence type="ECO:0000256" key="5">
    <source>
        <dbReference type="SAM" id="Phobius"/>
    </source>
</evidence>
<dbReference type="OrthoDB" id="192618at2"/>
<dbReference type="InterPro" id="IPR019775">
    <property type="entry name" value="WD40_repeat_CS"/>
</dbReference>
<dbReference type="Pfam" id="PF00400">
    <property type="entry name" value="WD40"/>
    <property type="match status" value="5"/>
</dbReference>
<comment type="caution">
    <text evidence="7">The sequence shown here is derived from an EMBL/GenBank/DDBJ whole genome shotgun (WGS) entry which is preliminary data.</text>
</comment>
<dbReference type="InterPro" id="IPR027417">
    <property type="entry name" value="P-loop_NTPase"/>
</dbReference>
<dbReference type="Pfam" id="PF20703">
    <property type="entry name" value="nSTAND1"/>
    <property type="match status" value="1"/>
</dbReference>
<keyword evidence="2" id="KW-0677">Repeat</keyword>
<dbReference type="InterPro" id="IPR011047">
    <property type="entry name" value="Quinoprotein_ADH-like_sf"/>
</dbReference>
<dbReference type="InterPro" id="IPR049052">
    <property type="entry name" value="nSTAND1"/>
</dbReference>
<keyword evidence="8" id="KW-1185">Reference proteome</keyword>
<feature type="repeat" description="WD" evidence="3">
    <location>
        <begin position="756"/>
        <end position="797"/>
    </location>
</feature>
<feature type="repeat" description="WD" evidence="3">
    <location>
        <begin position="1331"/>
        <end position="1362"/>
    </location>
</feature>
<dbReference type="SUPFAM" id="SSF52540">
    <property type="entry name" value="P-loop containing nucleoside triphosphate hydrolases"/>
    <property type="match status" value="1"/>
</dbReference>
<evidence type="ECO:0000256" key="1">
    <source>
        <dbReference type="ARBA" id="ARBA00022574"/>
    </source>
</evidence>
<evidence type="ECO:0000313" key="8">
    <source>
        <dbReference type="Proteomes" id="UP000292003"/>
    </source>
</evidence>
<dbReference type="Gene3D" id="3.40.50.300">
    <property type="entry name" value="P-loop containing nucleotide triphosphate hydrolases"/>
    <property type="match status" value="1"/>
</dbReference>
<dbReference type="SUPFAM" id="SSF50998">
    <property type="entry name" value="Quinoprotein alcohol dehydrogenase-like"/>
    <property type="match status" value="1"/>
</dbReference>
<keyword evidence="5" id="KW-0812">Transmembrane</keyword>
<name>A0A4V2ELB2_9PSEU</name>
<feature type="repeat" description="WD" evidence="3">
    <location>
        <begin position="1278"/>
        <end position="1320"/>
    </location>
</feature>
<evidence type="ECO:0000256" key="2">
    <source>
        <dbReference type="ARBA" id="ARBA00022737"/>
    </source>
</evidence>
<proteinExistence type="predicted"/>